<dbReference type="EMBL" id="AEYE02000024">
    <property type="protein sequence ID" value="EPE96470.1"/>
    <property type="molecule type" value="Genomic_DNA"/>
</dbReference>
<name>S3HEG5_9HYPH</name>
<dbReference type="HOGENOM" id="CLU_2791082_0_0_5"/>
<dbReference type="Proteomes" id="UP000014411">
    <property type="component" value="Unassembled WGS sequence"/>
</dbReference>
<proteinExistence type="predicted"/>
<protein>
    <submittedName>
        <fullName evidence="1">Uncharacterized protein</fullName>
    </submittedName>
</protein>
<keyword evidence="2" id="KW-1185">Reference proteome</keyword>
<accession>S3HEG5</accession>
<organism evidence="1 2">
    <name type="scientific">Rhizobium grahamii CCGE 502</name>
    <dbReference type="NCBI Taxonomy" id="990285"/>
    <lineage>
        <taxon>Bacteria</taxon>
        <taxon>Pseudomonadati</taxon>
        <taxon>Pseudomonadota</taxon>
        <taxon>Alphaproteobacteria</taxon>
        <taxon>Hyphomicrobiales</taxon>
        <taxon>Rhizobiaceae</taxon>
        <taxon>Rhizobium/Agrobacterium group</taxon>
        <taxon>Rhizobium</taxon>
    </lineage>
</organism>
<dbReference type="AlphaFoldDB" id="S3HEG5"/>
<comment type="caution">
    <text evidence="1">The sequence shown here is derived from an EMBL/GenBank/DDBJ whole genome shotgun (WGS) entry which is preliminary data.</text>
</comment>
<dbReference type="STRING" id="990285.RGCCGE502_20020"/>
<reference evidence="1 2" key="1">
    <citation type="journal article" date="2012" name="J. Bacteriol.">
        <title>Genome sequence of Rhizobium grahamii CCGE502, a broad-host-range symbiont with low nodulation competitiveness in Phaseolus vulgaris.</title>
        <authorList>
            <person name="Althabegoiti M.J."/>
            <person name="Lozano L."/>
            <person name="Torres-Tejerizo G."/>
            <person name="Ormeno-Orrillo E."/>
            <person name="Rogel M.A."/>
            <person name="Gonzalez V."/>
            <person name="Martinez-Romero E."/>
        </authorList>
    </citation>
    <scope>NUCLEOTIDE SEQUENCE [LARGE SCALE GENOMIC DNA]</scope>
    <source>
        <strain evidence="1 2">CCGE 502</strain>
    </source>
</reference>
<evidence type="ECO:0000313" key="2">
    <source>
        <dbReference type="Proteomes" id="UP000014411"/>
    </source>
</evidence>
<gene>
    <name evidence="1" type="ORF">RGCCGE502_20020</name>
</gene>
<evidence type="ECO:0000313" key="1">
    <source>
        <dbReference type="EMBL" id="EPE96470.1"/>
    </source>
</evidence>
<dbReference type="RefSeq" id="WP_016555975.1">
    <property type="nucleotide sequence ID" value="NZ_AEYE02000024.1"/>
</dbReference>
<sequence length="68" mass="7116">MTMTAGTTLVNRSTRQYRVVDVSTVKELVPRASAGSCGKPFPAILRKLAASNGSSNVQTGQSLAHALI</sequence>